<keyword evidence="1" id="KW-0862">Zinc</keyword>
<comment type="caution">
    <text evidence="4">The sequence shown here is derived from an EMBL/GenBank/DDBJ whole genome shotgun (WGS) entry which is preliminary data.</text>
</comment>
<dbReference type="RefSeq" id="WP_021798149.1">
    <property type="nucleotide sequence ID" value="NZ_ACVN02000232.1"/>
</dbReference>
<dbReference type="Pfam" id="PF21302">
    <property type="entry name" value="Zn_ribbon_RlmA"/>
    <property type="match status" value="1"/>
</dbReference>
<evidence type="ECO:0000313" key="5">
    <source>
        <dbReference type="Proteomes" id="UP000017052"/>
    </source>
</evidence>
<evidence type="ECO:0000256" key="1">
    <source>
        <dbReference type="PIRSR" id="PIRSR018249-1"/>
    </source>
</evidence>
<accession>U2RJE4</accession>
<dbReference type="GO" id="GO:0008168">
    <property type="term" value="F:methyltransferase activity"/>
    <property type="evidence" value="ECO:0007669"/>
    <property type="project" value="InterPro"/>
</dbReference>
<proteinExistence type="predicted"/>
<dbReference type="EMBL" id="ACVN02000232">
    <property type="protein sequence ID" value="ERK53663.1"/>
    <property type="molecule type" value="Genomic_DNA"/>
</dbReference>
<gene>
    <name evidence="4" type="ORF">HMPREF0682_1349</name>
</gene>
<evidence type="ECO:0000259" key="3">
    <source>
        <dbReference type="Pfam" id="PF21302"/>
    </source>
</evidence>
<keyword evidence="1" id="KW-0479">Metal-binding</keyword>
<dbReference type="OrthoDB" id="108476at2"/>
<organism evidence="4 5">
    <name type="scientific">Propionibacterium acidifaciens F0233</name>
    <dbReference type="NCBI Taxonomy" id="553198"/>
    <lineage>
        <taxon>Bacteria</taxon>
        <taxon>Bacillati</taxon>
        <taxon>Actinomycetota</taxon>
        <taxon>Actinomycetes</taxon>
        <taxon>Propionibacteriales</taxon>
        <taxon>Propionibacteriaceae</taxon>
        <taxon>Propionibacterium</taxon>
    </lineage>
</organism>
<protein>
    <submittedName>
        <fullName evidence="4">Mycinamicin-resistance protein MyrA</fullName>
    </submittedName>
</protein>
<dbReference type="GO" id="GO:0046872">
    <property type="term" value="F:metal ion binding"/>
    <property type="evidence" value="ECO:0007669"/>
    <property type="project" value="UniProtKB-KW"/>
</dbReference>
<dbReference type="InterPro" id="IPR016718">
    <property type="entry name" value="rRNA_m1G-MeTrfase_A_prd"/>
</dbReference>
<dbReference type="AlphaFoldDB" id="U2RJE4"/>
<dbReference type="Gene3D" id="3.40.50.150">
    <property type="entry name" value="Vaccinia Virus protein VP39"/>
    <property type="match status" value="1"/>
</dbReference>
<evidence type="ECO:0000256" key="2">
    <source>
        <dbReference type="PIRSR" id="PIRSR018249-2"/>
    </source>
</evidence>
<evidence type="ECO:0000313" key="4">
    <source>
        <dbReference type="EMBL" id="ERK53663.1"/>
    </source>
</evidence>
<keyword evidence="2" id="KW-0949">S-adenosyl-L-methionine</keyword>
<dbReference type="GeneID" id="95360570"/>
<feature type="domain" description="23S rRNA (guanine(745)-N(1))-methyltransferase N-terminal" evidence="3">
    <location>
        <begin position="20"/>
        <end position="59"/>
    </location>
</feature>
<reference evidence="4" key="1">
    <citation type="submission" date="2013-08" db="EMBL/GenBank/DDBJ databases">
        <authorList>
            <person name="Durkin A.S."/>
            <person name="Haft D.R."/>
            <person name="McCorrison J."/>
            <person name="Torralba M."/>
            <person name="Gillis M."/>
            <person name="Haft D.H."/>
            <person name="Methe B."/>
            <person name="Sutton G."/>
            <person name="Nelson K.E."/>
        </authorList>
    </citation>
    <scope>NUCLEOTIDE SEQUENCE [LARGE SCALE GENOMIC DNA]</scope>
    <source>
        <strain evidence="4">F0233</strain>
    </source>
</reference>
<dbReference type="Proteomes" id="UP000017052">
    <property type="component" value="Unassembled WGS sequence"/>
</dbReference>
<dbReference type="SUPFAM" id="SSF53335">
    <property type="entry name" value="S-adenosyl-L-methionine-dependent methyltransferases"/>
    <property type="match status" value="1"/>
</dbReference>
<dbReference type="InterPro" id="IPR048647">
    <property type="entry name" value="RlmA_N"/>
</dbReference>
<feature type="binding site" evidence="1">
    <location>
        <position position="43"/>
    </location>
    <ligand>
        <name>Zn(2+)</name>
        <dbReference type="ChEBI" id="CHEBI:29105"/>
    </ligand>
</feature>
<name>U2RJE4_9ACTN</name>
<dbReference type="PIRSF" id="PIRSF018249">
    <property type="entry name" value="MyrA_prd"/>
    <property type="match status" value="1"/>
</dbReference>
<dbReference type="InterPro" id="IPR029063">
    <property type="entry name" value="SAM-dependent_MTases_sf"/>
</dbReference>
<sequence length="284" mass="29495">MTVPLARRLAALDRAAGLLACPVCARRGVPDAPLARSERRLRCGAGHAFDVARQGYVNLAGSAQPRNADTARMLDARGRLLGSGVHEPLRRAVVEACGEPSTIVEAGAGPGWYLAGAAAAHPRAVPLAMDASVPALRRAAAIGLACVVADTWAGLPLRAGCVDALLCVFAPRNAAEFSRVLSGAGRVVVAAPTTAHLAGLRAELGLLDVADGKADRLVGQMGDAGLDRVGNRLVEFEAACTREQLRDLVDMGPNAFHEHAAPRGPRTVVVSVLVSVFARTTRHP</sequence>
<keyword evidence="5" id="KW-1185">Reference proteome</keyword>
<feature type="binding site" evidence="1">
    <location>
        <position position="47"/>
    </location>
    <ligand>
        <name>Zn(2+)</name>
        <dbReference type="ChEBI" id="CHEBI:29105"/>
    </ligand>
</feature>
<feature type="binding site" evidence="2">
    <location>
        <position position="196"/>
    </location>
    <ligand>
        <name>S-adenosyl-L-methionine</name>
        <dbReference type="ChEBI" id="CHEBI:59789"/>
    </ligand>
</feature>